<organism evidence="1">
    <name type="scientific">marine sediment metagenome</name>
    <dbReference type="NCBI Taxonomy" id="412755"/>
    <lineage>
        <taxon>unclassified sequences</taxon>
        <taxon>metagenomes</taxon>
        <taxon>ecological metagenomes</taxon>
    </lineage>
</organism>
<sequence length="45" mass="5373">MIPIGLYSIIFREYFYIYGVRYPRWGGWQNAVRSGKEQAGEKCLR</sequence>
<accession>X0XTF1</accession>
<comment type="caution">
    <text evidence="1">The sequence shown here is derived from an EMBL/GenBank/DDBJ whole genome shotgun (WGS) entry which is preliminary data.</text>
</comment>
<dbReference type="EMBL" id="BARS01052866">
    <property type="protein sequence ID" value="GAG46479.1"/>
    <property type="molecule type" value="Genomic_DNA"/>
</dbReference>
<protein>
    <submittedName>
        <fullName evidence="1">Uncharacterized protein</fullName>
    </submittedName>
</protein>
<reference evidence="1" key="1">
    <citation type="journal article" date="2014" name="Front. Microbiol.">
        <title>High frequency of phylogenetically diverse reductive dehalogenase-homologous genes in deep subseafloor sedimentary metagenomes.</title>
        <authorList>
            <person name="Kawai M."/>
            <person name="Futagami T."/>
            <person name="Toyoda A."/>
            <person name="Takaki Y."/>
            <person name="Nishi S."/>
            <person name="Hori S."/>
            <person name="Arai W."/>
            <person name="Tsubouchi T."/>
            <person name="Morono Y."/>
            <person name="Uchiyama I."/>
            <person name="Ito T."/>
            <person name="Fujiyama A."/>
            <person name="Inagaki F."/>
            <person name="Takami H."/>
        </authorList>
    </citation>
    <scope>NUCLEOTIDE SEQUENCE</scope>
    <source>
        <strain evidence="1">Expedition CK06-06</strain>
    </source>
</reference>
<gene>
    <name evidence="1" type="ORF">S01H1_78540</name>
</gene>
<proteinExistence type="predicted"/>
<dbReference type="AlphaFoldDB" id="X0XTF1"/>
<name>X0XTF1_9ZZZZ</name>
<evidence type="ECO:0000313" key="1">
    <source>
        <dbReference type="EMBL" id="GAG46479.1"/>
    </source>
</evidence>